<gene>
    <name evidence="1" type="ORF">B5G02_01150</name>
</gene>
<dbReference type="InterPro" id="IPR023365">
    <property type="entry name" value="Sortase_dom-sf"/>
</dbReference>
<dbReference type="CDD" id="cd05826">
    <property type="entry name" value="Sortase_B"/>
    <property type="match status" value="1"/>
</dbReference>
<evidence type="ECO:0000313" key="2">
    <source>
        <dbReference type="Proteomes" id="UP000195781"/>
    </source>
</evidence>
<keyword evidence="2" id="KW-1185">Reference proteome</keyword>
<protein>
    <submittedName>
        <fullName evidence="1">Class B sortase</fullName>
    </submittedName>
</protein>
<reference evidence="2" key="1">
    <citation type="submission" date="2017-04" db="EMBL/GenBank/DDBJ databases">
        <title>Function of individual gut microbiota members based on whole genome sequencing of pure cultures obtained from chicken caecum.</title>
        <authorList>
            <person name="Medvecky M."/>
            <person name="Cejkova D."/>
            <person name="Polansky O."/>
            <person name="Karasova D."/>
            <person name="Kubasova T."/>
            <person name="Cizek A."/>
            <person name="Rychlik I."/>
        </authorList>
    </citation>
    <scope>NUCLEOTIDE SEQUENCE [LARGE SCALE GENOMIC DNA]</scope>
    <source>
        <strain evidence="2">An5</strain>
    </source>
</reference>
<evidence type="ECO:0000313" key="1">
    <source>
        <dbReference type="EMBL" id="OUN89670.1"/>
    </source>
</evidence>
<dbReference type="InterPro" id="IPR009835">
    <property type="entry name" value="SrtB"/>
</dbReference>
<comment type="caution">
    <text evidence="1">The sequence shown here is derived from an EMBL/GenBank/DDBJ whole genome shotgun (WGS) entry which is preliminary data.</text>
</comment>
<sequence length="269" mass="28988">MMGRNGAGARASALARGGALLVGLICLGTTGALEASRALSAHRYDGLAAKHEEVSSGALNDEQPTVSYAAWLTVEGTPIDLPVAVVADGMPADFYLSHDLWGNRSALGCPYLDERCSEDGMHILVYGHRIGWTDEVFTPLADCYHQQRFDALGQARWESSDGAATVFHPLCALRVSASFAAIQRFSFDDLDDLRSWLNGIAAQADARVSDWEERIARTGRVLTLVTCSEANGHSATRTLVIFVANTPASTRQATALPLWETGLEHPDCR</sequence>
<dbReference type="AlphaFoldDB" id="A0A1Y3Y5S8"/>
<dbReference type="OrthoDB" id="3192739at2"/>
<dbReference type="SUPFAM" id="SSF63817">
    <property type="entry name" value="Sortase"/>
    <property type="match status" value="1"/>
</dbReference>
<name>A0A1Y3Y5S8_9ACTN</name>
<dbReference type="EMBL" id="NFIE01000002">
    <property type="protein sequence ID" value="OUN89670.1"/>
    <property type="molecule type" value="Genomic_DNA"/>
</dbReference>
<accession>A0A1Y3Y5S8</accession>
<dbReference type="Proteomes" id="UP000195781">
    <property type="component" value="Unassembled WGS sequence"/>
</dbReference>
<organism evidence="1 2">
    <name type="scientific">[Collinsella] massiliensis</name>
    <dbReference type="NCBI Taxonomy" id="1232426"/>
    <lineage>
        <taxon>Bacteria</taxon>
        <taxon>Bacillati</taxon>
        <taxon>Actinomycetota</taxon>
        <taxon>Coriobacteriia</taxon>
        <taxon>Coriobacteriales</taxon>
        <taxon>Coriobacteriaceae</taxon>
        <taxon>Enorma</taxon>
    </lineage>
</organism>
<dbReference type="Gene3D" id="2.40.260.10">
    <property type="entry name" value="Sortase"/>
    <property type="match status" value="1"/>
</dbReference>
<proteinExistence type="predicted"/>
<dbReference type="RefSeq" id="WP_094334849.1">
    <property type="nucleotide sequence ID" value="NZ_NFIE01000002.1"/>
</dbReference>